<accession>A0A5Q4ZSS7</accession>
<dbReference type="Gene3D" id="2.30.42.10">
    <property type="match status" value="1"/>
</dbReference>
<keyword evidence="1" id="KW-0732">Signal</keyword>
<organism evidence="2">
    <name type="scientific">Aliivibrio wodanis</name>
    <dbReference type="NCBI Taxonomy" id="80852"/>
    <lineage>
        <taxon>Bacteria</taxon>
        <taxon>Pseudomonadati</taxon>
        <taxon>Pseudomonadota</taxon>
        <taxon>Gammaproteobacteria</taxon>
        <taxon>Vibrionales</taxon>
        <taxon>Vibrionaceae</taxon>
        <taxon>Aliivibrio</taxon>
    </lineage>
</organism>
<feature type="signal peptide" evidence="1">
    <location>
        <begin position="1"/>
        <end position="23"/>
    </location>
</feature>
<dbReference type="EMBL" id="LR721750">
    <property type="protein sequence ID" value="VVV04027.1"/>
    <property type="molecule type" value="Genomic_DNA"/>
</dbReference>
<gene>
    <name evidence="2" type="ORF">AW0309160_01410</name>
</gene>
<dbReference type="GO" id="GO:0006508">
    <property type="term" value="P:proteolysis"/>
    <property type="evidence" value="ECO:0007669"/>
    <property type="project" value="InterPro"/>
</dbReference>
<dbReference type="InterPro" id="IPR001969">
    <property type="entry name" value="Aspartic_peptidase_AS"/>
</dbReference>
<reference evidence="2" key="1">
    <citation type="submission" date="2019-09" db="EMBL/GenBank/DDBJ databases">
        <authorList>
            <person name="Hjerde E."/>
        </authorList>
    </citation>
    <scope>NUCLEOTIDE SEQUENCE</scope>
    <source>
        <strain evidence="2">06/09/160</strain>
    </source>
</reference>
<feature type="chain" id="PRO_5024277355" description="Lipoprotein" evidence="1">
    <location>
        <begin position="24"/>
        <end position="396"/>
    </location>
</feature>
<dbReference type="InterPro" id="IPR036034">
    <property type="entry name" value="PDZ_sf"/>
</dbReference>
<sequence>MNIKNSKLSASLAFILGISLTSGCTSTLLETTTDQTSPILETNIEESLIIPVIIGNKTYSFLVDTGASVTVIDSNIASEITETTEFSNLALHYQKDLESIRTVSGSMNGTDITFLKPVPMSIGSQTIRDHEVWLSLDMELLSQAIGIDIDGIIGIDTFRQMSWLVNNSTKRLTLLNDSPLTTQFDQCIGYSDSYNHSPILYLAYGDYDISVLVDTGASHSYFGQEFIDYLNQNTQSVATIPQAALAIEANGLTYTDTYVLSDLTFNNMPLGDLEIGGTPQEKFAVGMNFFSRFQQYAFIPSKMMLCYNADTIQKEWTKPNRTIRTRYINEELEIFYNPETIIADYGLRNGDIILKVNNNVYKPIQIDKLNDVLSYTEKGNLSVTIRRNGEVIIINI</sequence>
<dbReference type="AlphaFoldDB" id="A0A5Q4ZSS7"/>
<dbReference type="SUPFAM" id="SSF50630">
    <property type="entry name" value="Acid proteases"/>
    <property type="match status" value="2"/>
</dbReference>
<protein>
    <recommendedName>
        <fullName evidence="3">Lipoprotein</fullName>
    </recommendedName>
</protein>
<dbReference type="PROSITE" id="PS51257">
    <property type="entry name" value="PROKAR_LIPOPROTEIN"/>
    <property type="match status" value="1"/>
</dbReference>
<dbReference type="Pfam" id="PF13650">
    <property type="entry name" value="Asp_protease_2"/>
    <property type="match status" value="1"/>
</dbReference>
<dbReference type="SUPFAM" id="SSF50156">
    <property type="entry name" value="PDZ domain-like"/>
    <property type="match status" value="1"/>
</dbReference>
<evidence type="ECO:0008006" key="3">
    <source>
        <dbReference type="Google" id="ProtNLM"/>
    </source>
</evidence>
<dbReference type="Gene3D" id="2.40.70.10">
    <property type="entry name" value="Acid Proteases"/>
    <property type="match status" value="2"/>
</dbReference>
<dbReference type="PROSITE" id="PS00141">
    <property type="entry name" value="ASP_PROTEASE"/>
    <property type="match status" value="2"/>
</dbReference>
<proteinExistence type="predicted"/>
<evidence type="ECO:0000313" key="2">
    <source>
        <dbReference type="EMBL" id="VVV04027.1"/>
    </source>
</evidence>
<dbReference type="GO" id="GO:0004190">
    <property type="term" value="F:aspartic-type endopeptidase activity"/>
    <property type="evidence" value="ECO:0007669"/>
    <property type="project" value="InterPro"/>
</dbReference>
<evidence type="ECO:0000256" key="1">
    <source>
        <dbReference type="SAM" id="SignalP"/>
    </source>
</evidence>
<name>A0A5Q4ZSS7_9GAMM</name>
<dbReference type="InterPro" id="IPR021109">
    <property type="entry name" value="Peptidase_aspartic_dom_sf"/>
</dbReference>